<evidence type="ECO:0000313" key="1">
    <source>
        <dbReference type="EMBL" id="KYN19881.1"/>
    </source>
</evidence>
<evidence type="ECO:0000313" key="2">
    <source>
        <dbReference type="EMBL" id="KYN50426.1"/>
    </source>
</evidence>
<keyword evidence="3" id="KW-1185">Reference proteome</keyword>
<dbReference type="Proteomes" id="UP000078492">
    <property type="component" value="Unassembled WGS sequence"/>
</dbReference>
<accession>A0A151K2S8</accession>
<reference evidence="2 3" key="1">
    <citation type="submission" date="2015-09" db="EMBL/GenBank/DDBJ databases">
        <title>Trachymyrmex cornetzi WGS genome.</title>
        <authorList>
            <person name="Nygaard S."/>
            <person name="Hu H."/>
            <person name="Boomsma J."/>
            <person name="Zhang G."/>
        </authorList>
    </citation>
    <scope>NUCLEOTIDE SEQUENCE [LARGE SCALE GENOMIC DNA]</scope>
    <source>
        <strain evidence="2">Tcor2-1</strain>
        <tissue evidence="2">Whole body</tissue>
    </source>
</reference>
<proteinExistence type="predicted"/>
<sequence length="122" mass="14697">MFHIKNKICFKTPGNIEEEIKQKRTKAFQFKQTVQPFIIIVGTSLREIERYYVIVGDVFYKLDNILKAIDICFKIFMVLDAEYPTECEQVWLFFQQYIYQQRTENDKVIKSVIEFHEKIDKA</sequence>
<evidence type="ECO:0000313" key="3">
    <source>
        <dbReference type="Proteomes" id="UP000078492"/>
    </source>
</evidence>
<dbReference type="EMBL" id="LKEY01014174">
    <property type="protein sequence ID" value="KYN50426.1"/>
    <property type="molecule type" value="Genomic_DNA"/>
</dbReference>
<protein>
    <submittedName>
        <fullName evidence="2">Uncharacterized protein</fullName>
    </submittedName>
</protein>
<gene>
    <name evidence="2" type="ORF">ALC57_00063</name>
    <name evidence="1" type="ORF">ALC57_07774</name>
</gene>
<name>A0A151K2S8_9HYME</name>
<dbReference type="EMBL" id="KQ979669">
    <property type="protein sequence ID" value="KYN19881.1"/>
    <property type="molecule type" value="Genomic_DNA"/>
</dbReference>
<organism evidence="2 3">
    <name type="scientific">Trachymyrmex cornetzi</name>
    <dbReference type="NCBI Taxonomy" id="471704"/>
    <lineage>
        <taxon>Eukaryota</taxon>
        <taxon>Metazoa</taxon>
        <taxon>Ecdysozoa</taxon>
        <taxon>Arthropoda</taxon>
        <taxon>Hexapoda</taxon>
        <taxon>Insecta</taxon>
        <taxon>Pterygota</taxon>
        <taxon>Neoptera</taxon>
        <taxon>Endopterygota</taxon>
        <taxon>Hymenoptera</taxon>
        <taxon>Apocrita</taxon>
        <taxon>Aculeata</taxon>
        <taxon>Formicoidea</taxon>
        <taxon>Formicidae</taxon>
        <taxon>Myrmicinae</taxon>
        <taxon>Trachymyrmex</taxon>
    </lineage>
</organism>
<dbReference type="AlphaFoldDB" id="A0A151K2S8"/>